<dbReference type="Pfam" id="PF03018">
    <property type="entry name" value="Dirigent"/>
    <property type="match status" value="1"/>
</dbReference>
<dbReference type="InParanoid" id="A0A7J7E0R2"/>
<evidence type="ECO:0000313" key="3">
    <source>
        <dbReference type="EMBL" id="KAF5752133.1"/>
    </source>
</evidence>
<comment type="caution">
    <text evidence="3">The sequence shown here is derived from an EMBL/GenBank/DDBJ whole genome shotgun (WGS) entry which is preliminary data.</text>
</comment>
<gene>
    <name evidence="3" type="ORF">HS088_TW01G00040</name>
</gene>
<dbReference type="GO" id="GO:0048046">
    <property type="term" value="C:apoplast"/>
    <property type="evidence" value="ECO:0007669"/>
    <property type="project" value="UniProtKB-SubCell"/>
</dbReference>
<name>A0A7J7E0R2_TRIWF</name>
<organism evidence="3 4">
    <name type="scientific">Tripterygium wilfordii</name>
    <name type="common">Thunder God vine</name>
    <dbReference type="NCBI Taxonomy" id="458696"/>
    <lineage>
        <taxon>Eukaryota</taxon>
        <taxon>Viridiplantae</taxon>
        <taxon>Streptophyta</taxon>
        <taxon>Embryophyta</taxon>
        <taxon>Tracheophyta</taxon>
        <taxon>Spermatophyta</taxon>
        <taxon>Magnoliopsida</taxon>
        <taxon>eudicotyledons</taxon>
        <taxon>Gunneridae</taxon>
        <taxon>Pentapetalae</taxon>
        <taxon>rosids</taxon>
        <taxon>fabids</taxon>
        <taxon>Celastrales</taxon>
        <taxon>Celastraceae</taxon>
        <taxon>Tripterygium</taxon>
    </lineage>
</organism>
<evidence type="ECO:0000313" key="4">
    <source>
        <dbReference type="Proteomes" id="UP000593562"/>
    </source>
</evidence>
<keyword evidence="1" id="KW-0964">Secreted</keyword>
<comment type="function">
    <text evidence="1">Dirigent proteins impart stereoselectivity on the phenoxy radical-coupling reaction, yielding optically active lignans from two molecules of coniferyl alcohol in the biosynthesis of lignans, flavonolignans, and alkaloids and thus plays a central role in plant secondary metabolism.</text>
</comment>
<evidence type="ECO:0000256" key="2">
    <source>
        <dbReference type="SAM" id="Phobius"/>
    </source>
</evidence>
<accession>A0A7J7E0R2</accession>
<protein>
    <recommendedName>
        <fullName evidence="1">Dirigent protein</fullName>
    </recommendedName>
</protein>
<keyword evidence="2" id="KW-1133">Transmembrane helix</keyword>
<comment type="subcellular location">
    <subcellularLocation>
        <location evidence="1">Secreted</location>
        <location evidence="1">Extracellular space</location>
        <location evidence="1">Apoplast</location>
    </subcellularLocation>
</comment>
<dbReference type="AlphaFoldDB" id="A0A7J7E0R2"/>
<comment type="similarity">
    <text evidence="1">Belongs to the plant dirigent protein family.</text>
</comment>
<feature type="transmembrane region" description="Helical" evidence="2">
    <location>
        <begin position="6"/>
        <end position="24"/>
    </location>
</feature>
<dbReference type="Proteomes" id="UP000593562">
    <property type="component" value="Unassembled WGS sequence"/>
</dbReference>
<dbReference type="OrthoDB" id="1928589at2759"/>
<keyword evidence="4" id="KW-1185">Reference proteome</keyword>
<keyword evidence="2" id="KW-0472">Membrane</keyword>
<evidence type="ECO:0000256" key="1">
    <source>
        <dbReference type="RuleBase" id="RU363099"/>
    </source>
</evidence>
<dbReference type="PANTHER" id="PTHR21495">
    <property type="entry name" value="NUCLEOPORIN-RELATED"/>
    <property type="match status" value="1"/>
</dbReference>
<proteinExistence type="inferred from homology"/>
<keyword evidence="2" id="KW-0812">Transmembrane</keyword>
<dbReference type="EMBL" id="JAAARO010000001">
    <property type="protein sequence ID" value="KAF5752133.1"/>
    <property type="molecule type" value="Genomic_DNA"/>
</dbReference>
<keyword evidence="1" id="KW-0052">Apoplast</keyword>
<sequence length="156" mass="17210">MSGLTSSFFYLTFTATLLYVAYFLPRQEPKETSLVLYVHDHLTGDNKSAITVAGNNGPEIESKAIGRVQGMYLNSKQDGKGLYLAFSVIFTDGEFKGSSLEIQGSDIYSPKERGFGVGSGMGYFRFAKGYGLMKTEFMDLPNLIAVIKLSITVKHY</sequence>
<reference evidence="3 4" key="1">
    <citation type="journal article" date="2020" name="Nat. Commun.">
        <title>Genome of Tripterygium wilfordii and identification of cytochrome P450 involved in triptolide biosynthesis.</title>
        <authorList>
            <person name="Tu L."/>
            <person name="Su P."/>
            <person name="Zhang Z."/>
            <person name="Gao L."/>
            <person name="Wang J."/>
            <person name="Hu T."/>
            <person name="Zhou J."/>
            <person name="Zhang Y."/>
            <person name="Zhao Y."/>
            <person name="Liu Y."/>
            <person name="Song Y."/>
            <person name="Tong Y."/>
            <person name="Lu Y."/>
            <person name="Yang J."/>
            <person name="Xu C."/>
            <person name="Jia M."/>
            <person name="Peters R.J."/>
            <person name="Huang L."/>
            <person name="Gao W."/>
        </authorList>
    </citation>
    <scope>NUCLEOTIDE SEQUENCE [LARGE SCALE GENOMIC DNA]</scope>
    <source>
        <strain evidence="4">cv. XIE 37</strain>
        <tissue evidence="3">Leaf</tissue>
    </source>
</reference>
<dbReference type="InterPro" id="IPR004265">
    <property type="entry name" value="Dirigent"/>
</dbReference>
<comment type="subunit">
    <text evidence="1">Homodimer.</text>
</comment>